<evidence type="ECO:0000313" key="3">
    <source>
        <dbReference type="EMBL" id="PKI62845.1"/>
    </source>
</evidence>
<keyword evidence="2" id="KW-1133">Transmembrane helix</keyword>
<dbReference type="Proteomes" id="UP000233551">
    <property type="component" value="Unassembled WGS sequence"/>
</dbReference>
<accession>A0A2I0K2S7</accession>
<feature type="transmembrane region" description="Helical" evidence="2">
    <location>
        <begin position="146"/>
        <end position="167"/>
    </location>
</feature>
<feature type="region of interest" description="Disordered" evidence="1">
    <location>
        <begin position="37"/>
        <end position="67"/>
    </location>
</feature>
<gene>
    <name evidence="3" type="ORF">CRG98_016796</name>
</gene>
<sequence>MAQTQWKGSRQSARQWSGGRMMTANVAHELTALGGARNNLSGQSRNGGHTATANAVHEGRVSTSTGGSLTGLSGAQFETLLNMIAAHEGRNESLDFLFVPAFNYNLISVGQLSKDMDCLITFLPELCLIQDRVSKRTVGLGKLQRGGLLPTMGGILGIGLLGIMSWLKRHLA</sequence>
<dbReference type="AlphaFoldDB" id="A0A2I0K2S7"/>
<comment type="caution">
    <text evidence="3">The sequence shown here is derived from an EMBL/GenBank/DDBJ whole genome shotgun (WGS) entry which is preliminary data.</text>
</comment>
<feature type="compositionally biased region" description="Polar residues" evidence="1">
    <location>
        <begin position="38"/>
        <end position="53"/>
    </location>
</feature>
<reference evidence="3 4" key="1">
    <citation type="submission" date="2017-11" db="EMBL/GenBank/DDBJ databases">
        <title>De-novo sequencing of pomegranate (Punica granatum L.) genome.</title>
        <authorList>
            <person name="Akparov Z."/>
            <person name="Amiraslanov A."/>
            <person name="Hajiyeva S."/>
            <person name="Abbasov M."/>
            <person name="Kaur K."/>
            <person name="Hamwieh A."/>
            <person name="Solovyev V."/>
            <person name="Salamov A."/>
            <person name="Braich B."/>
            <person name="Kosarev P."/>
            <person name="Mahmoud A."/>
            <person name="Hajiyev E."/>
            <person name="Babayeva S."/>
            <person name="Izzatullayeva V."/>
            <person name="Mammadov A."/>
            <person name="Mammadov A."/>
            <person name="Sharifova S."/>
            <person name="Ojaghi J."/>
            <person name="Eynullazada K."/>
            <person name="Bayramov B."/>
            <person name="Abdulazimova A."/>
            <person name="Shahmuradov I."/>
        </authorList>
    </citation>
    <scope>NUCLEOTIDE SEQUENCE [LARGE SCALE GENOMIC DNA]</scope>
    <source>
        <strain evidence="4">cv. AG2017</strain>
        <tissue evidence="3">Leaf</tissue>
    </source>
</reference>
<dbReference type="EMBL" id="PGOL01000925">
    <property type="protein sequence ID" value="PKI62845.1"/>
    <property type="molecule type" value="Genomic_DNA"/>
</dbReference>
<organism evidence="3 4">
    <name type="scientific">Punica granatum</name>
    <name type="common">Pomegranate</name>
    <dbReference type="NCBI Taxonomy" id="22663"/>
    <lineage>
        <taxon>Eukaryota</taxon>
        <taxon>Viridiplantae</taxon>
        <taxon>Streptophyta</taxon>
        <taxon>Embryophyta</taxon>
        <taxon>Tracheophyta</taxon>
        <taxon>Spermatophyta</taxon>
        <taxon>Magnoliopsida</taxon>
        <taxon>eudicotyledons</taxon>
        <taxon>Gunneridae</taxon>
        <taxon>Pentapetalae</taxon>
        <taxon>rosids</taxon>
        <taxon>malvids</taxon>
        <taxon>Myrtales</taxon>
        <taxon>Lythraceae</taxon>
        <taxon>Punica</taxon>
    </lineage>
</organism>
<evidence type="ECO:0000256" key="1">
    <source>
        <dbReference type="SAM" id="MobiDB-lite"/>
    </source>
</evidence>
<feature type="region of interest" description="Disordered" evidence="1">
    <location>
        <begin position="1"/>
        <end position="20"/>
    </location>
</feature>
<keyword evidence="2" id="KW-0812">Transmembrane</keyword>
<evidence type="ECO:0000313" key="4">
    <source>
        <dbReference type="Proteomes" id="UP000233551"/>
    </source>
</evidence>
<keyword evidence="2" id="KW-0472">Membrane</keyword>
<proteinExistence type="predicted"/>
<keyword evidence="4" id="KW-1185">Reference proteome</keyword>
<feature type="compositionally biased region" description="Polar residues" evidence="1">
    <location>
        <begin position="1"/>
        <end position="15"/>
    </location>
</feature>
<protein>
    <submittedName>
        <fullName evidence="3">Uncharacterized protein</fullName>
    </submittedName>
</protein>
<name>A0A2I0K2S7_PUNGR</name>
<evidence type="ECO:0000256" key="2">
    <source>
        <dbReference type="SAM" id="Phobius"/>
    </source>
</evidence>